<proteinExistence type="predicted"/>
<evidence type="ECO:0000259" key="1">
    <source>
        <dbReference type="Pfam" id="PF15611"/>
    </source>
</evidence>
<keyword evidence="3" id="KW-1185">Reference proteome</keyword>
<accession>A0A315ERQ3</accession>
<gene>
    <name evidence="2" type="ORF">B9Z44_10295</name>
</gene>
<dbReference type="EMBL" id="NESP01000001">
    <property type="protein sequence ID" value="PUE59931.1"/>
    <property type="molecule type" value="Genomic_DNA"/>
</dbReference>
<comment type="caution">
    <text evidence="2">The sequence shown here is derived from an EMBL/GenBank/DDBJ whole genome shotgun (WGS) entry which is preliminary data.</text>
</comment>
<protein>
    <recommendedName>
        <fullName evidence="1">Zorya protein ZorC EH domain-containing protein</fullName>
    </recommendedName>
</protein>
<evidence type="ECO:0000313" key="3">
    <source>
        <dbReference type="Proteomes" id="UP000251341"/>
    </source>
</evidence>
<evidence type="ECO:0000313" key="2">
    <source>
        <dbReference type="EMBL" id="PUE59931.1"/>
    </source>
</evidence>
<sequence>MHEFFAPLPQDFDQLAHAARTKRGGGFGKDPDLRTVGERTYSAFERVAFAPTSTAPRQRDWRHIPYALWLAADRGLHTHTPLTNRYFEVAVPEALASRRPLKWGRGLLHTYLQGFNPENPVFLKLAHTARDFFLDPRVLASLSETEANGLERLITTLDVLDPINGPVHVANDILGMPADKTLAQWQERHALTQGFWLNNFCKQAFLEALQAPEEIRSSIGYVKRMCEWAMHDIGKPTQRLRYPLCRDEFAYSLLSPWFERNPRQDIKNALLSELLRTLGDPRHNHAGWLGVRREAMETASRWLTSRTMDAFFEILRHTEDDIGPYRRRFWEAYFHAGHILEAWIALGEQAVTELQKIDPTGELSYAKILGKIAPNQCVLMLRMGNILFCDWSHQGRLRAIAHNAKQAPKLYQNEYELFQLRFPTTLDFNDGQLDDPGLVHYESKLGGWQDTARHFIAQHLGIQLPLSDLMPTDASD</sequence>
<dbReference type="AlphaFoldDB" id="A0A315ERQ3"/>
<dbReference type="RefSeq" id="WP_108402381.1">
    <property type="nucleotide sequence ID" value="NZ_NESP01000001.1"/>
</dbReference>
<dbReference type="Proteomes" id="UP000251341">
    <property type="component" value="Unassembled WGS sequence"/>
</dbReference>
<dbReference type="Pfam" id="PF15611">
    <property type="entry name" value="EH_Signature"/>
    <property type="match status" value="1"/>
</dbReference>
<reference evidence="2 3" key="1">
    <citation type="submission" date="2017-04" db="EMBL/GenBank/DDBJ databases">
        <title>Unexpected and diverse lifestyles within the genus Limnohabitans.</title>
        <authorList>
            <person name="Kasalicky V."/>
            <person name="Mehrshad M."/>
            <person name="Andrei S.-A."/>
            <person name="Salcher M."/>
            <person name="Kratochvilova H."/>
            <person name="Simek K."/>
            <person name="Ghai R."/>
        </authorList>
    </citation>
    <scope>NUCLEOTIDE SEQUENCE [LARGE SCALE GENOMIC DNA]</scope>
    <source>
        <strain evidence="2 3">MWH-C5</strain>
    </source>
</reference>
<dbReference type="InterPro" id="IPR028943">
    <property type="entry name" value="ZorC_EH_Signature_dom"/>
</dbReference>
<feature type="domain" description="Zorya protein ZorC EH" evidence="1">
    <location>
        <begin position="246"/>
        <end position="452"/>
    </location>
</feature>
<organism evidence="2 3">
    <name type="scientific">Limnohabitans curvus</name>
    <dbReference type="NCBI Taxonomy" id="323423"/>
    <lineage>
        <taxon>Bacteria</taxon>
        <taxon>Pseudomonadati</taxon>
        <taxon>Pseudomonadota</taxon>
        <taxon>Betaproteobacteria</taxon>
        <taxon>Burkholderiales</taxon>
        <taxon>Comamonadaceae</taxon>
        <taxon>Limnohabitans</taxon>
    </lineage>
</organism>
<name>A0A315ERQ3_9BURK</name>